<dbReference type="AlphaFoldDB" id="A0A2I1CYH2"/>
<accession>A0A2I1CYH2</accession>
<dbReference type="EMBL" id="MSFM01000009">
    <property type="protein sequence ID" value="PKY02677.1"/>
    <property type="molecule type" value="Genomic_DNA"/>
</dbReference>
<dbReference type="VEuPathDB" id="FungiDB:P168DRAFT_283433"/>
<evidence type="ECO:0000313" key="2">
    <source>
        <dbReference type="Proteomes" id="UP000234254"/>
    </source>
</evidence>
<dbReference type="GeneID" id="36543573"/>
<sequence length="177" mass="20067">MYILTRPISSHLYDSVIFFLALVSGMTHSEVDTKLKPRTTASLTPSVRHVVPGRVVSRTPRPGAVHDLWLRFCSRWKTEDAGLADVDISYGGVLVENAIDRYISKTGRYVGMNLQSTYGTRIHKADGTARAEFDRQVARQRAASAGEEVCFCWDRYDVWWSGVDWEPRERIETNTIA</sequence>
<dbReference type="RefSeq" id="XP_024691271.1">
    <property type="nucleotide sequence ID" value="XM_024836049.1"/>
</dbReference>
<dbReference type="Proteomes" id="UP000234254">
    <property type="component" value="Unassembled WGS sequence"/>
</dbReference>
<gene>
    <name evidence="1" type="ORF">P168DRAFT_283433</name>
</gene>
<proteinExistence type="predicted"/>
<comment type="caution">
    <text evidence="1">The sequence shown here is derived from an EMBL/GenBank/DDBJ whole genome shotgun (WGS) entry which is preliminary data.</text>
</comment>
<keyword evidence="2" id="KW-1185">Reference proteome</keyword>
<evidence type="ECO:0000313" key="1">
    <source>
        <dbReference type="EMBL" id="PKY02677.1"/>
    </source>
</evidence>
<protein>
    <submittedName>
        <fullName evidence="1">Uncharacterized protein</fullName>
    </submittedName>
</protein>
<organism evidence="1 2">
    <name type="scientific">Aspergillus campestris (strain IBT 28561)</name>
    <dbReference type="NCBI Taxonomy" id="1392248"/>
    <lineage>
        <taxon>Eukaryota</taxon>
        <taxon>Fungi</taxon>
        <taxon>Dikarya</taxon>
        <taxon>Ascomycota</taxon>
        <taxon>Pezizomycotina</taxon>
        <taxon>Eurotiomycetes</taxon>
        <taxon>Eurotiomycetidae</taxon>
        <taxon>Eurotiales</taxon>
        <taxon>Aspergillaceae</taxon>
        <taxon>Aspergillus</taxon>
        <taxon>Aspergillus subgen. Circumdati</taxon>
    </lineage>
</organism>
<reference evidence="1" key="1">
    <citation type="submission" date="2016-12" db="EMBL/GenBank/DDBJ databases">
        <title>The genomes of Aspergillus section Nigri reveals drivers in fungal speciation.</title>
        <authorList>
            <consortium name="DOE Joint Genome Institute"/>
            <person name="Vesth T.C."/>
            <person name="Nybo J."/>
            <person name="Theobald S."/>
            <person name="Brandl J."/>
            <person name="Frisvad J.C."/>
            <person name="Nielsen K.F."/>
            <person name="Lyhne E.K."/>
            <person name="Kogle M.E."/>
            <person name="Kuo A."/>
            <person name="Riley R."/>
            <person name="Clum A."/>
            <person name="Nolan M."/>
            <person name="Lipzen A."/>
            <person name="Salamov A."/>
            <person name="Henrissat B."/>
            <person name="Wiebenga A."/>
            <person name="De vries R.P."/>
            <person name="Grigoriev I.V."/>
            <person name="Mortensen U.H."/>
            <person name="Andersen M.R."/>
            <person name="Baker S.E."/>
        </authorList>
    </citation>
    <scope>NUCLEOTIDE SEQUENCE</scope>
    <source>
        <strain evidence="1">IBT 28561</strain>
    </source>
</reference>
<name>A0A2I1CYH2_ASPC2</name>